<gene>
    <name evidence="3" type="ORF">EKO04_005129</name>
</gene>
<dbReference type="InterPro" id="IPR029058">
    <property type="entry name" value="AB_hydrolase_fold"/>
</dbReference>
<dbReference type="EMBL" id="RZGK01000008">
    <property type="protein sequence ID" value="KAF9697394.1"/>
    <property type="molecule type" value="Genomic_DNA"/>
</dbReference>
<proteinExistence type="inferred from homology"/>
<dbReference type="Pfam" id="PF12146">
    <property type="entry name" value="Hydrolase_4"/>
    <property type="match status" value="1"/>
</dbReference>
<evidence type="ECO:0000313" key="4">
    <source>
        <dbReference type="Proteomes" id="UP000651452"/>
    </source>
</evidence>
<dbReference type="Proteomes" id="UP000651452">
    <property type="component" value="Unassembled WGS sequence"/>
</dbReference>
<dbReference type="SUPFAM" id="SSF53474">
    <property type="entry name" value="alpha/beta-Hydrolases"/>
    <property type="match status" value="1"/>
</dbReference>
<feature type="domain" description="Serine aminopeptidase S33" evidence="2">
    <location>
        <begin position="49"/>
        <end position="269"/>
    </location>
</feature>
<dbReference type="InterPro" id="IPR051411">
    <property type="entry name" value="Polyketide_trans_af380"/>
</dbReference>
<keyword evidence="4" id="KW-1185">Reference proteome</keyword>
<reference evidence="3" key="2">
    <citation type="submission" date="2020-09" db="EMBL/GenBank/DDBJ databases">
        <title>Reference genome assembly for Australian Ascochyta lentis isolate Al4.</title>
        <authorList>
            <person name="Lee R.C."/>
            <person name="Farfan-Caceres L.M."/>
            <person name="Debler J.W."/>
            <person name="Williams A.H."/>
            <person name="Henares B.M."/>
        </authorList>
    </citation>
    <scope>NUCLEOTIDE SEQUENCE</scope>
    <source>
        <strain evidence="3">Al4</strain>
    </source>
</reference>
<comment type="similarity">
    <text evidence="1">Belongs to the polyketide transferase af380 family.</text>
</comment>
<dbReference type="PANTHER" id="PTHR47751:SF2">
    <property type="entry name" value="DLTD N-TERMINAL DOMAIN PROTEIN (AFU_ORTHOLOGUE AFUA_8G00380)-RELATED"/>
    <property type="match status" value="1"/>
</dbReference>
<dbReference type="OrthoDB" id="2498029at2759"/>
<evidence type="ECO:0000256" key="1">
    <source>
        <dbReference type="ARBA" id="ARBA00029464"/>
    </source>
</evidence>
<dbReference type="PANTHER" id="PTHR47751">
    <property type="entry name" value="SUPERFAMILY HYDROLASE, PUTATIVE (AFU_ORTHOLOGUE AFUA_2G16580)-RELATED"/>
    <property type="match status" value="1"/>
</dbReference>
<reference evidence="3" key="1">
    <citation type="submission" date="2018-12" db="EMBL/GenBank/DDBJ databases">
        <authorList>
            <person name="Syme R.A."/>
            <person name="Farfan-Caceres L."/>
            <person name="Lichtenzveig J."/>
        </authorList>
    </citation>
    <scope>NUCLEOTIDE SEQUENCE</scope>
    <source>
        <strain evidence="3">Al4</strain>
    </source>
</reference>
<accession>A0A8H7J5R5</accession>
<name>A0A8H7J5R5_9PLEO</name>
<dbReference type="Gene3D" id="3.40.50.1820">
    <property type="entry name" value="alpha/beta hydrolase"/>
    <property type="match status" value="1"/>
</dbReference>
<sequence>MSATRREDVEFQTFDGLTLRGWLYPGSGYGPGLIMTQGFNTPKEILLPDIAVWFQQQGLTVLLFDTRTIGASDGEPRNDIKPAKLVEDYHDALTFLSSHPLVDPESIVYFGYSFSATVSLVAAALDKRAACVLSATPIANYNFRTAQRDAVLDLAMEDRVSQLAGNPPVYIPFVNDEGENPAGWGERYSVEEFRRFLGATFFTNQTTVQSYYHLNAWSPYSVMHLVSPTPVMMVTPAEDVLSTPENQRRLFDMIGEPKQFELVPGKGHMDCLNGEGAETVLQKMLDFLKQNLDF</sequence>
<dbReference type="InterPro" id="IPR022742">
    <property type="entry name" value="Hydrolase_4"/>
</dbReference>
<protein>
    <recommendedName>
        <fullName evidence="2">Serine aminopeptidase S33 domain-containing protein</fullName>
    </recommendedName>
</protein>
<comment type="caution">
    <text evidence="3">The sequence shown here is derived from an EMBL/GenBank/DDBJ whole genome shotgun (WGS) entry which is preliminary data.</text>
</comment>
<evidence type="ECO:0000259" key="2">
    <source>
        <dbReference type="Pfam" id="PF12146"/>
    </source>
</evidence>
<dbReference type="Gene3D" id="1.10.10.800">
    <property type="match status" value="1"/>
</dbReference>
<organism evidence="3 4">
    <name type="scientific">Ascochyta lentis</name>
    <dbReference type="NCBI Taxonomy" id="205686"/>
    <lineage>
        <taxon>Eukaryota</taxon>
        <taxon>Fungi</taxon>
        <taxon>Dikarya</taxon>
        <taxon>Ascomycota</taxon>
        <taxon>Pezizomycotina</taxon>
        <taxon>Dothideomycetes</taxon>
        <taxon>Pleosporomycetidae</taxon>
        <taxon>Pleosporales</taxon>
        <taxon>Pleosporineae</taxon>
        <taxon>Didymellaceae</taxon>
        <taxon>Ascochyta</taxon>
    </lineage>
</organism>
<evidence type="ECO:0000313" key="3">
    <source>
        <dbReference type="EMBL" id="KAF9697394.1"/>
    </source>
</evidence>
<dbReference type="AlphaFoldDB" id="A0A8H7J5R5"/>